<dbReference type="Proteomes" id="UP001359559">
    <property type="component" value="Unassembled WGS sequence"/>
</dbReference>
<keyword evidence="2" id="KW-1185">Reference proteome</keyword>
<sequence length="107" mass="12244">MERYDSLHPLTIIVIDSQITIARCRCELGTHLAVFARSLSSANYKPPRLSCQIFDNHIVDPTAPPHTTLHWSKPRLLAQASLMEERKERSKKPTTPKRFSLLHTLTL</sequence>
<reference evidence="1 2" key="1">
    <citation type="submission" date="2024-01" db="EMBL/GenBank/DDBJ databases">
        <title>The genomes of 5 underutilized Papilionoideae crops provide insights into root nodulation and disease resistance.</title>
        <authorList>
            <person name="Yuan L."/>
        </authorList>
    </citation>
    <scope>NUCLEOTIDE SEQUENCE [LARGE SCALE GENOMIC DNA]</scope>
    <source>
        <strain evidence="1">LY-2023</strain>
        <tissue evidence="1">Leaf</tissue>
    </source>
</reference>
<name>A0AAN9JMC5_CLITE</name>
<evidence type="ECO:0000313" key="2">
    <source>
        <dbReference type="Proteomes" id="UP001359559"/>
    </source>
</evidence>
<comment type="caution">
    <text evidence="1">The sequence shown here is derived from an EMBL/GenBank/DDBJ whole genome shotgun (WGS) entry which is preliminary data.</text>
</comment>
<proteinExistence type="predicted"/>
<gene>
    <name evidence="1" type="ORF">RJT34_10810</name>
</gene>
<protein>
    <submittedName>
        <fullName evidence="1">Uncharacterized protein</fullName>
    </submittedName>
</protein>
<accession>A0AAN9JMC5</accession>
<dbReference type="AlphaFoldDB" id="A0AAN9JMC5"/>
<dbReference type="EMBL" id="JAYKXN010000003">
    <property type="protein sequence ID" value="KAK7299979.1"/>
    <property type="molecule type" value="Genomic_DNA"/>
</dbReference>
<evidence type="ECO:0000313" key="1">
    <source>
        <dbReference type="EMBL" id="KAK7299979.1"/>
    </source>
</evidence>
<organism evidence="1 2">
    <name type="scientific">Clitoria ternatea</name>
    <name type="common">Butterfly pea</name>
    <dbReference type="NCBI Taxonomy" id="43366"/>
    <lineage>
        <taxon>Eukaryota</taxon>
        <taxon>Viridiplantae</taxon>
        <taxon>Streptophyta</taxon>
        <taxon>Embryophyta</taxon>
        <taxon>Tracheophyta</taxon>
        <taxon>Spermatophyta</taxon>
        <taxon>Magnoliopsida</taxon>
        <taxon>eudicotyledons</taxon>
        <taxon>Gunneridae</taxon>
        <taxon>Pentapetalae</taxon>
        <taxon>rosids</taxon>
        <taxon>fabids</taxon>
        <taxon>Fabales</taxon>
        <taxon>Fabaceae</taxon>
        <taxon>Papilionoideae</taxon>
        <taxon>50 kb inversion clade</taxon>
        <taxon>NPAAA clade</taxon>
        <taxon>indigoferoid/millettioid clade</taxon>
        <taxon>Phaseoleae</taxon>
        <taxon>Clitoria</taxon>
    </lineage>
</organism>